<keyword evidence="1" id="KW-0614">Plasmid</keyword>
<dbReference type="OrthoDB" id="1679673at2"/>
<keyword evidence="2" id="KW-1185">Reference proteome</keyword>
<dbReference type="HOGENOM" id="CLU_088941_1_0_7"/>
<dbReference type="InterPro" id="IPR010412">
    <property type="entry name" value="DUF1007"/>
</dbReference>
<protein>
    <submittedName>
        <fullName evidence="1">ABC-type uncharacterized transport system periplasmic component-like protein</fullName>
    </submittedName>
</protein>
<gene>
    <name evidence="1" type="ordered locus">Ppro_3679</name>
</gene>
<dbReference type="KEGG" id="ppd:Ppro_3679"/>
<dbReference type="Pfam" id="PF06226">
    <property type="entry name" value="DUF1007"/>
    <property type="match status" value="1"/>
</dbReference>
<reference evidence="1 2" key="1">
    <citation type="submission" date="2006-10" db="EMBL/GenBank/DDBJ databases">
        <title>Complete sequence of plasmid pPRO1 of Pelobacter propionicus DSM 2379.</title>
        <authorList>
            <consortium name="US DOE Joint Genome Institute"/>
            <person name="Copeland A."/>
            <person name="Lucas S."/>
            <person name="Lapidus A."/>
            <person name="Barry K."/>
            <person name="Detter J.C."/>
            <person name="Glavina del Rio T."/>
            <person name="Hammon N."/>
            <person name="Israni S."/>
            <person name="Dalin E."/>
            <person name="Tice H."/>
            <person name="Pitluck S."/>
            <person name="Saunders E."/>
            <person name="Brettin T."/>
            <person name="Bruce D."/>
            <person name="Han C."/>
            <person name="Tapia R."/>
            <person name="Schmutz J."/>
            <person name="Larimer F."/>
            <person name="Land M."/>
            <person name="Hauser L."/>
            <person name="Kyrpides N."/>
            <person name="Kim E."/>
            <person name="Lovley D."/>
            <person name="Richardson P."/>
        </authorList>
    </citation>
    <scope>NUCLEOTIDE SEQUENCE [LARGE SCALE GENOMIC DNA]</scope>
    <source>
        <strain evidence="2">DSM 2379 / NBRC 103807 / OttBd1</strain>
        <plasmid evidence="2">Plasmid pPRO1</plasmid>
    </source>
</reference>
<evidence type="ECO:0000313" key="2">
    <source>
        <dbReference type="Proteomes" id="UP000006732"/>
    </source>
</evidence>
<sequence length="222" mass="24808">MSLIATSFQLNAGYLIMRPFAQRRYWTTTVKLSVIVTSLFLIILTGISKECHAHPHVFIDCSIRLEFSGGKLTGIIEKWSFDEMFSSMILMDYSKNGSGNIDSNKIAALKKEYFDKLAKDSFFTKMYIDNKVMKFNVASNFVPTVEDGKLIFSFKLNTGGVPIPSSGASVTVYDDTYYNSIEIAEAGVAGLVPSGLKLKKGQFKEVAYYFGQVHPDAVRLQR</sequence>
<dbReference type="Proteomes" id="UP000006732">
    <property type="component" value="Plasmid pPRO1"/>
</dbReference>
<geneLocation type="plasmid" evidence="1 2">
    <name>pPRO1</name>
</geneLocation>
<dbReference type="EMBL" id="CP000483">
    <property type="protein sequence ID" value="ABL01270.1"/>
    <property type="molecule type" value="Genomic_DNA"/>
</dbReference>
<organism evidence="1 2">
    <name type="scientific">Pelobacter propionicus (strain DSM 2379 / NBRC 103807 / OttBd1)</name>
    <dbReference type="NCBI Taxonomy" id="338966"/>
    <lineage>
        <taxon>Bacteria</taxon>
        <taxon>Pseudomonadati</taxon>
        <taxon>Thermodesulfobacteriota</taxon>
        <taxon>Desulfuromonadia</taxon>
        <taxon>Desulfuromonadales</taxon>
        <taxon>Desulfuromonadaceae</taxon>
        <taxon>Pelobacter</taxon>
    </lineage>
</organism>
<dbReference type="AlphaFoldDB" id="A0R820"/>
<dbReference type="eggNOG" id="COG3683">
    <property type="taxonomic scope" value="Bacteria"/>
</dbReference>
<accession>A0R820</accession>
<evidence type="ECO:0000313" key="1">
    <source>
        <dbReference type="EMBL" id="ABL01270.1"/>
    </source>
</evidence>
<name>A0R820_PELPD</name>
<proteinExistence type="predicted"/>